<dbReference type="GO" id="GO:0015280">
    <property type="term" value="F:ligand-gated sodium channel activity"/>
    <property type="evidence" value="ECO:0007669"/>
    <property type="project" value="TreeGrafter"/>
</dbReference>
<evidence type="ECO:0000256" key="9">
    <source>
        <dbReference type="ARBA" id="ARBA00023136"/>
    </source>
</evidence>
<evidence type="ECO:0000256" key="3">
    <source>
        <dbReference type="ARBA" id="ARBA00022448"/>
    </source>
</evidence>
<proteinExistence type="inferred from homology"/>
<dbReference type="Pfam" id="PF00858">
    <property type="entry name" value="ASC"/>
    <property type="match status" value="1"/>
</dbReference>
<keyword evidence="6 13" id="KW-1133">Transmembrane helix</keyword>
<keyword evidence="8 12" id="KW-0406">Ion transport</keyword>
<keyword evidence="7" id="KW-0915">Sodium</keyword>
<evidence type="ECO:0000256" key="12">
    <source>
        <dbReference type="RuleBase" id="RU000679"/>
    </source>
</evidence>
<dbReference type="PANTHER" id="PTHR11690">
    <property type="entry name" value="AMILORIDE-SENSITIVE SODIUM CHANNEL-RELATED"/>
    <property type="match status" value="1"/>
</dbReference>
<evidence type="ECO:0000256" key="8">
    <source>
        <dbReference type="ARBA" id="ARBA00023065"/>
    </source>
</evidence>
<comment type="similarity">
    <text evidence="2 12">Belongs to the amiloride-sensitive sodium channel (TC 1.A.6) family.</text>
</comment>
<evidence type="ECO:0000313" key="16">
    <source>
        <dbReference type="RefSeq" id="XP_026674762.1"/>
    </source>
</evidence>
<keyword evidence="3 12" id="KW-0813">Transport</keyword>
<evidence type="ECO:0000256" key="6">
    <source>
        <dbReference type="ARBA" id="ARBA00022989"/>
    </source>
</evidence>
<keyword evidence="14" id="KW-1185">Reference proteome</keyword>
<dbReference type="RefSeq" id="XP_026674764.1">
    <property type="nucleotide sequence ID" value="XM_026818963.1"/>
</dbReference>
<dbReference type="RefSeq" id="XP_017891120.1">
    <property type="nucleotide sequence ID" value="XM_018035631.2"/>
</dbReference>
<dbReference type="RefSeq" id="XP_026674763.1">
    <property type="nucleotide sequence ID" value="XM_026818962.1"/>
</dbReference>
<keyword evidence="11 12" id="KW-0407">Ion channel</keyword>
<evidence type="ECO:0000256" key="10">
    <source>
        <dbReference type="ARBA" id="ARBA00023201"/>
    </source>
</evidence>
<dbReference type="GO" id="GO:0005886">
    <property type="term" value="C:plasma membrane"/>
    <property type="evidence" value="ECO:0007669"/>
    <property type="project" value="TreeGrafter"/>
</dbReference>
<dbReference type="Gene3D" id="1.10.287.770">
    <property type="entry name" value="YojJ-like"/>
    <property type="match status" value="1"/>
</dbReference>
<dbReference type="RefSeq" id="XP_026674762.1">
    <property type="nucleotide sequence ID" value="XM_026818961.1"/>
</dbReference>
<evidence type="ECO:0000313" key="14">
    <source>
        <dbReference type="Proteomes" id="UP000694925"/>
    </source>
</evidence>
<evidence type="ECO:0000256" key="13">
    <source>
        <dbReference type="SAM" id="Phobius"/>
    </source>
</evidence>
<evidence type="ECO:0000313" key="15">
    <source>
        <dbReference type="RefSeq" id="XP_017891120.1"/>
    </source>
</evidence>
<sequence>MKYKYKPSLSELRNSLKLRAREYFLENSLHGIPYFVDSTRPKWERVAWFCLTVTSVIMISLIIVDILKEFRTDPTIIELDIKTSHIEIPFPDLIICAQWKHMNHSYIRKEEMRLHEQVYNWVFGKNVNITAYSSNALYEDRNNFRRTFETMMPACDSLLTNCEYKGKNVSCESVFKRMFYLGACCISTNLEPVKVTDPTYNLAFQVPDMPVEAYFLQLKNSFPIRGHEDTVTIIASPLEAEFVADITYTTPAVRYLRLEQRKCVYDDRNYACELNCFIDNVFAHCRCLPWFLSITDKTECPLRRYSCLNTVPFDVTECKCLLHCDHTSYSLKRESGESGESGSKNKSTLSLMNWPPVLYKRKIRFGYFDLLVSFGGIASLFLGYSLLTTAEFLYYFTLRTYYGAVIESSRKQYNIVTVHVVEKPRHQPQQRALRVRPKYYQYID</sequence>
<dbReference type="PANTHER" id="PTHR11690:SF247">
    <property type="entry name" value="PICKPOCKET 23, ISOFORM C"/>
    <property type="match status" value="1"/>
</dbReference>
<evidence type="ECO:0000256" key="7">
    <source>
        <dbReference type="ARBA" id="ARBA00023053"/>
    </source>
</evidence>
<gene>
    <name evidence="15 16 17 18" type="primary">LOC108631597</name>
</gene>
<feature type="transmembrane region" description="Helical" evidence="13">
    <location>
        <begin position="46"/>
        <end position="67"/>
    </location>
</feature>
<dbReference type="AlphaFoldDB" id="A0AAJ7JEB4"/>
<evidence type="ECO:0000256" key="4">
    <source>
        <dbReference type="ARBA" id="ARBA00022461"/>
    </source>
</evidence>
<dbReference type="Proteomes" id="UP000694925">
    <property type="component" value="Unplaced"/>
</dbReference>
<evidence type="ECO:0000313" key="17">
    <source>
        <dbReference type="RefSeq" id="XP_026674763.1"/>
    </source>
</evidence>
<evidence type="ECO:0000256" key="11">
    <source>
        <dbReference type="ARBA" id="ARBA00023303"/>
    </source>
</evidence>
<name>A0AAJ7JEB4_9HYME</name>
<evidence type="ECO:0000313" key="18">
    <source>
        <dbReference type="RefSeq" id="XP_026674764.1"/>
    </source>
</evidence>
<evidence type="ECO:0000256" key="1">
    <source>
        <dbReference type="ARBA" id="ARBA00004141"/>
    </source>
</evidence>
<keyword evidence="4 12" id="KW-0894">Sodium channel</keyword>
<feature type="transmembrane region" description="Helical" evidence="13">
    <location>
        <begin position="367"/>
        <end position="387"/>
    </location>
</feature>
<keyword evidence="9 13" id="KW-0472">Membrane</keyword>
<protein>
    <submittedName>
        <fullName evidence="15 16">Sodium channel protein Nach isoform X1</fullName>
    </submittedName>
</protein>
<keyword evidence="10 12" id="KW-0739">Sodium transport</keyword>
<evidence type="ECO:0000256" key="2">
    <source>
        <dbReference type="ARBA" id="ARBA00007193"/>
    </source>
</evidence>
<reference evidence="15 16" key="1">
    <citation type="submission" date="2025-04" db="UniProtKB">
        <authorList>
            <consortium name="RefSeq"/>
        </authorList>
    </citation>
    <scope>IDENTIFICATION</scope>
    <source>
        <tissue evidence="15 16">Whole body</tissue>
    </source>
</reference>
<dbReference type="InterPro" id="IPR001873">
    <property type="entry name" value="ENaC"/>
</dbReference>
<dbReference type="GeneID" id="108631597"/>
<evidence type="ECO:0000256" key="5">
    <source>
        <dbReference type="ARBA" id="ARBA00022692"/>
    </source>
</evidence>
<keyword evidence="5 12" id="KW-0812">Transmembrane</keyword>
<comment type="subcellular location">
    <subcellularLocation>
        <location evidence="1">Membrane</location>
        <topology evidence="1">Multi-pass membrane protein</topology>
    </subcellularLocation>
</comment>
<organism evidence="14 15">
    <name type="scientific">Ceratina calcarata</name>
    <dbReference type="NCBI Taxonomy" id="156304"/>
    <lineage>
        <taxon>Eukaryota</taxon>
        <taxon>Metazoa</taxon>
        <taxon>Ecdysozoa</taxon>
        <taxon>Arthropoda</taxon>
        <taxon>Hexapoda</taxon>
        <taxon>Insecta</taxon>
        <taxon>Pterygota</taxon>
        <taxon>Neoptera</taxon>
        <taxon>Endopterygota</taxon>
        <taxon>Hymenoptera</taxon>
        <taxon>Apocrita</taxon>
        <taxon>Aculeata</taxon>
        <taxon>Apoidea</taxon>
        <taxon>Anthophila</taxon>
        <taxon>Apidae</taxon>
        <taxon>Ceratina</taxon>
        <taxon>Zadontomerus</taxon>
    </lineage>
</organism>
<accession>A0AAJ7JEB4</accession>
<dbReference type="KEGG" id="ccal:108631597"/>